<proteinExistence type="predicted"/>
<gene>
    <name evidence="1" type="ORF">MNBD_ALPHA05-1089</name>
</gene>
<accession>A0A3B0RYX6</accession>
<evidence type="ECO:0000313" key="1">
    <source>
        <dbReference type="EMBL" id="VAV97209.1"/>
    </source>
</evidence>
<sequence length="466" mass="49319">MASFANAQSLTGSSPGFHYFYKADVGMDAHDADLVTCSVAIRGLVNGSDAMTGIAASTGGGLLPALVGGMIDSKENRQGAAANIENCMAMKGWSVVGISEEQGELIKALDEPDAIHSALMPLVEATEPKGIVLRGPFANELAAGDFLIGEAGKRGEISLSVRAVRNRTDAAIEDAGKLKPPKLPKLERGVRAPKPIKPMKEDDLTNTDPSASYVVLRMRGGNRAILNATSLMLHRLHRDGTEVVYDGTPVTAIIGRRKVAKTKDGERRLYDFVAKIPSGRWKIASISFAQFVTDLCFGAPAFSIGEGEALFLGDISLGETGGYPLETGNLDLAKSILAPAPAIAAKVHAAAYTNGFTSDCFGSYAYAYEVEGAAFIDFNENVNAQNSPASNEIETPYNVDTNSTGGGPEYIDIFKAGADDAPENIGAAAEYQLYKPGEQAPDDNVANNLNLRQLDLTKPVEKQSDN</sequence>
<organism evidence="1">
    <name type="scientific">hydrothermal vent metagenome</name>
    <dbReference type="NCBI Taxonomy" id="652676"/>
    <lineage>
        <taxon>unclassified sequences</taxon>
        <taxon>metagenomes</taxon>
        <taxon>ecological metagenomes</taxon>
    </lineage>
</organism>
<dbReference type="EMBL" id="UOEH01000220">
    <property type="protein sequence ID" value="VAV97209.1"/>
    <property type="molecule type" value="Genomic_DNA"/>
</dbReference>
<protein>
    <submittedName>
        <fullName evidence="1">Uncharacterized protein</fullName>
    </submittedName>
</protein>
<dbReference type="AlphaFoldDB" id="A0A3B0RYX6"/>
<reference evidence="1" key="1">
    <citation type="submission" date="2018-06" db="EMBL/GenBank/DDBJ databases">
        <authorList>
            <person name="Zhirakovskaya E."/>
        </authorList>
    </citation>
    <scope>NUCLEOTIDE SEQUENCE</scope>
</reference>
<name>A0A3B0RYX6_9ZZZZ</name>